<proteinExistence type="predicted"/>
<evidence type="ECO:0000313" key="1">
    <source>
        <dbReference type="EMBL" id="BBH20784.1"/>
    </source>
</evidence>
<dbReference type="AlphaFoldDB" id="A0A3G9JBW7"/>
<dbReference type="EMBL" id="AP019308">
    <property type="protein sequence ID" value="BBH20784.1"/>
    <property type="molecule type" value="Genomic_DNA"/>
</dbReference>
<accession>A0A3G9JBW7</accession>
<dbReference type="Gene3D" id="3.10.450.390">
    <property type="entry name" value="Protein of unknown function DUF3889"/>
    <property type="match status" value="1"/>
</dbReference>
<dbReference type="RefSeq" id="WP_125656215.1">
    <property type="nucleotide sequence ID" value="NZ_AP019308.1"/>
</dbReference>
<reference evidence="1 2" key="1">
    <citation type="submission" date="2018-11" db="EMBL/GenBank/DDBJ databases">
        <title>Complete genome sequence of Paenibacillus baekrokdamisoli strain KCTC 33723.</title>
        <authorList>
            <person name="Kang S.W."/>
            <person name="Lee K.C."/>
            <person name="Kim K.K."/>
            <person name="Kim J.S."/>
            <person name="Kim D.S."/>
            <person name="Ko S.H."/>
            <person name="Yang S.H."/>
            <person name="Lee J.S."/>
        </authorList>
    </citation>
    <scope>NUCLEOTIDE SEQUENCE [LARGE SCALE GENOMIC DNA]</scope>
    <source>
        <strain evidence="1 2">KCTC 33723</strain>
    </source>
</reference>
<dbReference type="OrthoDB" id="2377048at2"/>
<keyword evidence="2" id="KW-1185">Reference proteome</keyword>
<dbReference type="Proteomes" id="UP000275368">
    <property type="component" value="Chromosome"/>
</dbReference>
<sequence length="117" mass="13433">MKSILKPILSMIVLLGFLIAQSPTAGAEPDYAKWGRLAMKETVKRYHANIVDYKHVGRTGEASKIPSETFRLLLDKGSHKFEVTVRIWFERDTERVVRIQFTEDGEVNGRARQYPLI</sequence>
<dbReference type="Pfam" id="PF13028">
    <property type="entry name" value="DUF3889"/>
    <property type="match status" value="1"/>
</dbReference>
<dbReference type="KEGG" id="pbk:Back11_21290"/>
<dbReference type="InterPro" id="IPR024987">
    <property type="entry name" value="DUF3889"/>
</dbReference>
<gene>
    <name evidence="1" type="ORF">Back11_21290</name>
</gene>
<organism evidence="1 2">
    <name type="scientific">Paenibacillus baekrokdamisoli</name>
    <dbReference type="NCBI Taxonomy" id="1712516"/>
    <lineage>
        <taxon>Bacteria</taxon>
        <taxon>Bacillati</taxon>
        <taxon>Bacillota</taxon>
        <taxon>Bacilli</taxon>
        <taxon>Bacillales</taxon>
        <taxon>Paenibacillaceae</taxon>
        <taxon>Paenibacillus</taxon>
    </lineage>
</organism>
<evidence type="ECO:0000313" key="2">
    <source>
        <dbReference type="Proteomes" id="UP000275368"/>
    </source>
</evidence>
<name>A0A3G9JBW7_9BACL</name>
<protein>
    <submittedName>
        <fullName evidence="1">Uncharacterized protein</fullName>
    </submittedName>
</protein>